<sequence length="166" mass="17818">MEVNVAPCHSLKTRCQVLDVQFSPFEWSSSLLAVAFPASVAVYSVAAKEEGDGIEECTLLKEWHVASEPICLAWSPSATLRANPKCLQLSVATAANSVMEITSDLCDSDVIQDILSHKDFVNSISYNGETGNLVASSGDDLTARVWSSGTRSQIAKFLLTSPGKHV</sequence>
<protein>
    <submittedName>
        <fullName evidence="2">Uncharacterized protein</fullName>
    </submittedName>
</protein>
<dbReference type="SUPFAM" id="SSF50978">
    <property type="entry name" value="WD40 repeat-like"/>
    <property type="match status" value="1"/>
</dbReference>
<dbReference type="Proteomes" id="UP001381693">
    <property type="component" value="Unassembled WGS sequence"/>
</dbReference>
<comment type="caution">
    <text evidence="2">The sequence shown here is derived from an EMBL/GenBank/DDBJ whole genome shotgun (WGS) entry which is preliminary data.</text>
</comment>
<keyword evidence="1" id="KW-0853">WD repeat</keyword>
<dbReference type="PROSITE" id="PS50082">
    <property type="entry name" value="WD_REPEATS_2"/>
    <property type="match status" value="1"/>
</dbReference>
<dbReference type="Gene3D" id="2.130.10.10">
    <property type="entry name" value="YVTN repeat-like/Quinoprotein amine dehydrogenase"/>
    <property type="match status" value="1"/>
</dbReference>
<accession>A0AAN8X364</accession>
<dbReference type="InterPro" id="IPR001680">
    <property type="entry name" value="WD40_rpt"/>
</dbReference>
<evidence type="ECO:0000256" key="1">
    <source>
        <dbReference type="PROSITE-ProRule" id="PRU00221"/>
    </source>
</evidence>
<evidence type="ECO:0000313" key="2">
    <source>
        <dbReference type="EMBL" id="KAK7076887.1"/>
    </source>
</evidence>
<dbReference type="GO" id="GO:0031080">
    <property type="term" value="C:nuclear pore outer ring"/>
    <property type="evidence" value="ECO:0007669"/>
    <property type="project" value="InterPro"/>
</dbReference>
<dbReference type="InterPro" id="IPR015943">
    <property type="entry name" value="WD40/YVTN_repeat-like_dom_sf"/>
</dbReference>
<name>A0AAN8X364_HALRR</name>
<dbReference type="SMART" id="SM00320">
    <property type="entry name" value="WD40"/>
    <property type="match status" value="2"/>
</dbReference>
<keyword evidence="3" id="KW-1185">Reference proteome</keyword>
<dbReference type="InterPro" id="IPR036322">
    <property type="entry name" value="WD40_repeat_dom_sf"/>
</dbReference>
<dbReference type="InterPro" id="IPR037626">
    <property type="entry name" value="NUP37"/>
</dbReference>
<reference evidence="2 3" key="1">
    <citation type="submission" date="2023-11" db="EMBL/GenBank/DDBJ databases">
        <title>Halocaridina rubra genome assembly.</title>
        <authorList>
            <person name="Smith C."/>
        </authorList>
    </citation>
    <scope>NUCLEOTIDE SEQUENCE [LARGE SCALE GENOMIC DNA]</scope>
    <source>
        <strain evidence="2">EP-1</strain>
        <tissue evidence="2">Whole</tissue>
    </source>
</reference>
<organism evidence="2 3">
    <name type="scientific">Halocaridina rubra</name>
    <name type="common">Hawaiian red shrimp</name>
    <dbReference type="NCBI Taxonomy" id="373956"/>
    <lineage>
        <taxon>Eukaryota</taxon>
        <taxon>Metazoa</taxon>
        <taxon>Ecdysozoa</taxon>
        <taxon>Arthropoda</taxon>
        <taxon>Crustacea</taxon>
        <taxon>Multicrustacea</taxon>
        <taxon>Malacostraca</taxon>
        <taxon>Eumalacostraca</taxon>
        <taxon>Eucarida</taxon>
        <taxon>Decapoda</taxon>
        <taxon>Pleocyemata</taxon>
        <taxon>Caridea</taxon>
        <taxon>Atyoidea</taxon>
        <taxon>Atyidae</taxon>
        <taxon>Halocaridina</taxon>
    </lineage>
</organism>
<dbReference type="PANTHER" id="PTHR22806:SF0">
    <property type="entry name" value="NUCLEOPORIN NUP37"/>
    <property type="match status" value="1"/>
</dbReference>
<proteinExistence type="predicted"/>
<feature type="repeat" description="WD" evidence="1">
    <location>
        <begin position="114"/>
        <end position="156"/>
    </location>
</feature>
<gene>
    <name evidence="2" type="ORF">SK128_012756</name>
</gene>
<dbReference type="AlphaFoldDB" id="A0AAN8X364"/>
<dbReference type="PROSITE" id="PS50294">
    <property type="entry name" value="WD_REPEATS_REGION"/>
    <property type="match status" value="1"/>
</dbReference>
<evidence type="ECO:0000313" key="3">
    <source>
        <dbReference type="Proteomes" id="UP001381693"/>
    </source>
</evidence>
<dbReference type="EMBL" id="JAXCGZ010009522">
    <property type="protein sequence ID" value="KAK7076887.1"/>
    <property type="molecule type" value="Genomic_DNA"/>
</dbReference>
<dbReference type="PANTHER" id="PTHR22806">
    <property type="entry name" value="NUCLEOPORIN NUP37 P37 -RELATED"/>
    <property type="match status" value="1"/>
</dbReference>